<dbReference type="Proteomes" id="UP000799766">
    <property type="component" value="Unassembled WGS sequence"/>
</dbReference>
<organism evidence="1 2">
    <name type="scientific">Lineolata rhizophorae</name>
    <dbReference type="NCBI Taxonomy" id="578093"/>
    <lineage>
        <taxon>Eukaryota</taxon>
        <taxon>Fungi</taxon>
        <taxon>Dikarya</taxon>
        <taxon>Ascomycota</taxon>
        <taxon>Pezizomycotina</taxon>
        <taxon>Dothideomycetes</taxon>
        <taxon>Dothideomycetes incertae sedis</taxon>
        <taxon>Lineolatales</taxon>
        <taxon>Lineolataceae</taxon>
        <taxon>Lineolata</taxon>
    </lineage>
</organism>
<proteinExistence type="predicted"/>
<sequence length="64" mass="6704">MAALGRAGPVGVLLRRGCCVERGIGSGDGWGATDGRFGMGWGGFERLTFQSRVPARWLGECGFG</sequence>
<reference evidence="1" key="1">
    <citation type="journal article" date="2020" name="Stud. Mycol.">
        <title>101 Dothideomycetes genomes: a test case for predicting lifestyles and emergence of pathogens.</title>
        <authorList>
            <person name="Haridas S."/>
            <person name="Albert R."/>
            <person name="Binder M."/>
            <person name="Bloem J."/>
            <person name="Labutti K."/>
            <person name="Salamov A."/>
            <person name="Andreopoulos B."/>
            <person name="Baker S."/>
            <person name="Barry K."/>
            <person name="Bills G."/>
            <person name="Bluhm B."/>
            <person name="Cannon C."/>
            <person name="Castanera R."/>
            <person name="Culley D."/>
            <person name="Daum C."/>
            <person name="Ezra D."/>
            <person name="Gonzalez J."/>
            <person name="Henrissat B."/>
            <person name="Kuo A."/>
            <person name="Liang C."/>
            <person name="Lipzen A."/>
            <person name="Lutzoni F."/>
            <person name="Magnuson J."/>
            <person name="Mondo S."/>
            <person name="Nolan M."/>
            <person name="Ohm R."/>
            <person name="Pangilinan J."/>
            <person name="Park H.-J."/>
            <person name="Ramirez L."/>
            <person name="Alfaro M."/>
            <person name="Sun H."/>
            <person name="Tritt A."/>
            <person name="Yoshinaga Y."/>
            <person name="Zwiers L.-H."/>
            <person name="Turgeon B."/>
            <person name="Goodwin S."/>
            <person name="Spatafora J."/>
            <person name="Crous P."/>
            <person name="Grigoriev I."/>
        </authorList>
    </citation>
    <scope>NUCLEOTIDE SEQUENCE</scope>
    <source>
        <strain evidence="1">ATCC 16933</strain>
    </source>
</reference>
<dbReference type="AlphaFoldDB" id="A0A6A6NMP5"/>
<protein>
    <submittedName>
        <fullName evidence="1">Uncharacterized protein</fullName>
    </submittedName>
</protein>
<evidence type="ECO:0000313" key="2">
    <source>
        <dbReference type="Proteomes" id="UP000799766"/>
    </source>
</evidence>
<accession>A0A6A6NMP5</accession>
<name>A0A6A6NMP5_9PEZI</name>
<gene>
    <name evidence="1" type="ORF">BDY21DRAFT_358195</name>
</gene>
<keyword evidence="2" id="KW-1185">Reference proteome</keyword>
<dbReference type="EMBL" id="MU001704">
    <property type="protein sequence ID" value="KAF2452737.1"/>
    <property type="molecule type" value="Genomic_DNA"/>
</dbReference>
<evidence type="ECO:0000313" key="1">
    <source>
        <dbReference type="EMBL" id="KAF2452737.1"/>
    </source>
</evidence>